<accession>A0A3P7SDI4</accession>
<protein>
    <submittedName>
        <fullName evidence="2">Uncharacterized protein</fullName>
    </submittedName>
</protein>
<dbReference type="AlphaFoldDB" id="A0A3P7SDI4"/>
<dbReference type="EMBL" id="UYRU01124849">
    <property type="protein sequence ID" value="VDN49799.1"/>
    <property type="molecule type" value="Genomic_DNA"/>
</dbReference>
<reference evidence="2 3" key="1">
    <citation type="submission" date="2018-11" db="EMBL/GenBank/DDBJ databases">
        <authorList>
            <consortium name="Pathogen Informatics"/>
        </authorList>
    </citation>
    <scope>NUCLEOTIDE SEQUENCE [LARGE SCALE GENOMIC DNA]</scope>
</reference>
<name>A0A3P7SDI4_DIBLA</name>
<feature type="region of interest" description="Disordered" evidence="1">
    <location>
        <begin position="1"/>
        <end position="33"/>
    </location>
</feature>
<evidence type="ECO:0000313" key="3">
    <source>
        <dbReference type="Proteomes" id="UP000281553"/>
    </source>
</evidence>
<organism evidence="2 3">
    <name type="scientific">Dibothriocephalus latus</name>
    <name type="common">Fish tapeworm</name>
    <name type="synonym">Diphyllobothrium latum</name>
    <dbReference type="NCBI Taxonomy" id="60516"/>
    <lineage>
        <taxon>Eukaryota</taxon>
        <taxon>Metazoa</taxon>
        <taxon>Spiralia</taxon>
        <taxon>Lophotrochozoa</taxon>
        <taxon>Platyhelminthes</taxon>
        <taxon>Cestoda</taxon>
        <taxon>Eucestoda</taxon>
        <taxon>Diphyllobothriidea</taxon>
        <taxon>Diphyllobothriidae</taxon>
        <taxon>Dibothriocephalus</taxon>
    </lineage>
</organism>
<proteinExistence type="predicted"/>
<evidence type="ECO:0000256" key="1">
    <source>
        <dbReference type="SAM" id="MobiDB-lite"/>
    </source>
</evidence>
<dbReference type="Proteomes" id="UP000281553">
    <property type="component" value="Unassembled WGS sequence"/>
</dbReference>
<keyword evidence="3" id="KW-1185">Reference proteome</keyword>
<gene>
    <name evidence="2" type="ORF">DILT_LOCUS19894</name>
</gene>
<sequence>MMPFFFPDRAPDANATAGDRTNEDGGSGVLAVSSKNDSIPVATDHAAPPRTERLLDTAAGIVPCPFSRISFLLKFIEVDSEIGQADLTVDDVLSTYGEGQEVELVIPHDSSGTAAISL</sequence>
<evidence type="ECO:0000313" key="2">
    <source>
        <dbReference type="EMBL" id="VDN49799.1"/>
    </source>
</evidence>